<dbReference type="RefSeq" id="WP_155581850.1">
    <property type="nucleotide sequence ID" value="NZ_JBHSTH010000001.1"/>
</dbReference>
<comment type="caution">
    <text evidence="2">The sequence shown here is derived from an EMBL/GenBank/DDBJ whole genome shotgun (WGS) entry which is preliminary data.</text>
</comment>
<dbReference type="EMBL" id="WNNK01000002">
    <property type="protein sequence ID" value="MUF03462.1"/>
    <property type="molecule type" value="Genomic_DNA"/>
</dbReference>
<protein>
    <submittedName>
        <fullName evidence="2">Uncharacterized protein</fullName>
    </submittedName>
</protein>
<dbReference type="AlphaFoldDB" id="A0A6I3W8I8"/>
<evidence type="ECO:0000313" key="2">
    <source>
        <dbReference type="EMBL" id="MUF03462.1"/>
    </source>
</evidence>
<sequence>MSSIGSYGSNANSYSGFGSDLGGGLDAEVAKREANQLKNAREGTRIADNNAKKQNADKVQ</sequence>
<dbReference type="Proteomes" id="UP000438196">
    <property type="component" value="Unassembled WGS sequence"/>
</dbReference>
<evidence type="ECO:0000256" key="1">
    <source>
        <dbReference type="SAM" id="MobiDB-lite"/>
    </source>
</evidence>
<organism evidence="2 3">
    <name type="scientific">Pseudomonas spelaei</name>
    <dbReference type="NCBI Taxonomy" id="1055469"/>
    <lineage>
        <taxon>Bacteria</taxon>
        <taxon>Pseudomonadati</taxon>
        <taxon>Pseudomonadota</taxon>
        <taxon>Gammaproteobacteria</taxon>
        <taxon>Pseudomonadales</taxon>
        <taxon>Pseudomonadaceae</taxon>
        <taxon>Pseudomonas</taxon>
    </lineage>
</organism>
<reference evidence="2 3" key="1">
    <citation type="submission" date="2019-11" db="EMBL/GenBank/DDBJ databases">
        <title>Pseudomonas karstica sp. nov. and Pseudomonas spelaei sp. nov. from karst caves.</title>
        <authorList>
            <person name="Zeman M."/>
        </authorList>
    </citation>
    <scope>NUCLEOTIDE SEQUENCE [LARGE SCALE GENOMIC DNA]</scope>
    <source>
        <strain evidence="2 3">CCM 7893</strain>
    </source>
</reference>
<accession>A0A6I3W8I8</accession>
<evidence type="ECO:0000313" key="3">
    <source>
        <dbReference type="Proteomes" id="UP000438196"/>
    </source>
</evidence>
<gene>
    <name evidence="2" type="ORF">GNF76_03895</name>
</gene>
<feature type="region of interest" description="Disordered" evidence="1">
    <location>
        <begin position="32"/>
        <end position="60"/>
    </location>
</feature>
<name>A0A6I3W8I8_9PSED</name>
<proteinExistence type="predicted"/>
<keyword evidence="3" id="KW-1185">Reference proteome</keyword>